<keyword evidence="2" id="KW-0378">Hydrolase</keyword>
<dbReference type="EMBL" id="NKXS01000102">
    <property type="protein sequence ID" value="PIN26363.1"/>
    <property type="molecule type" value="Genomic_DNA"/>
</dbReference>
<dbReference type="PANTHER" id="PTHR12112:SF39">
    <property type="entry name" value="EG:152A3.5 PROTEIN (FBGN0003116_PN PROTEIN)"/>
    <property type="match status" value="1"/>
</dbReference>
<accession>A0A2G9I9C4</accession>
<dbReference type="GO" id="GO:0004427">
    <property type="term" value="F:inorganic diphosphate phosphatase activity"/>
    <property type="evidence" value="ECO:0007669"/>
    <property type="project" value="UniProtKB-EC"/>
</dbReference>
<dbReference type="Gene3D" id="3.90.1640.10">
    <property type="entry name" value="inorganic pyrophosphatase (n-terminal core)"/>
    <property type="match status" value="2"/>
</dbReference>
<feature type="compositionally biased region" description="Basic and acidic residues" evidence="1">
    <location>
        <begin position="198"/>
        <end position="207"/>
    </location>
</feature>
<proteinExistence type="predicted"/>
<dbReference type="STRING" id="429701.A0A2G9I9C4"/>
<reference evidence="3" key="1">
    <citation type="journal article" date="2018" name="Gigascience">
        <title>Genome assembly of the Pink Ipe (Handroanthus impetiginosus, Bignoniaceae), a highly valued, ecologically keystone Neotropical timber forest tree.</title>
        <authorList>
            <person name="Silva-Junior O.B."/>
            <person name="Grattapaglia D."/>
            <person name="Novaes E."/>
            <person name="Collevatti R.G."/>
        </authorList>
    </citation>
    <scope>NUCLEOTIDE SEQUENCE [LARGE SCALE GENOMIC DNA]</scope>
    <source>
        <strain evidence="3">cv. UFG-1</strain>
    </source>
</reference>
<dbReference type="FunFam" id="3.90.1640.10:FF:000010">
    <property type="entry name" value="Uncharacterized protein"/>
    <property type="match status" value="1"/>
</dbReference>
<evidence type="ECO:0000313" key="3">
    <source>
        <dbReference type="Proteomes" id="UP000231279"/>
    </source>
</evidence>
<dbReference type="GO" id="GO:0005737">
    <property type="term" value="C:cytoplasm"/>
    <property type="evidence" value="ECO:0007669"/>
    <property type="project" value="TreeGrafter"/>
</dbReference>
<name>A0A2G9I9C4_9LAMI</name>
<sequence length="274" mass="30696">MVAATCYAWLLENRMRANKKEDGRKENTLEFVVPVMNIRRGKMWKQRQAAWLFHHVGLDATSLLFSNEVDLETLMMAKQLSILIVGEDILKTNGEVASGCTILTDNYCEDAYDLLQMPILKKLLLAGILLDTQNLSTSPKLSMARDAEAVQLLSVASAPNYRNTLFDQLMQDQRDNSFFEVLRRTYGKPPSDINWDIGEGKESRSSEKITSNEALVSSDDKKQDETNDARTKKVSPILGKPTPSPAKATPTKANDPSRGKNRNFFAKLFGFGSK</sequence>
<evidence type="ECO:0000313" key="2">
    <source>
        <dbReference type="EMBL" id="PIN26363.1"/>
    </source>
</evidence>
<keyword evidence="3" id="KW-1185">Reference proteome</keyword>
<dbReference type="Proteomes" id="UP000231279">
    <property type="component" value="Unassembled WGS sequence"/>
</dbReference>
<dbReference type="SUPFAM" id="SSF64182">
    <property type="entry name" value="DHH phosphoesterases"/>
    <property type="match status" value="1"/>
</dbReference>
<dbReference type="OrthoDB" id="374045at2759"/>
<protein>
    <submittedName>
        <fullName evidence="2">Inorganic diphosphatase</fullName>
        <ecNumber evidence="2">3.6.1.1</ecNumber>
    </submittedName>
</protein>
<dbReference type="PANTHER" id="PTHR12112">
    <property type="entry name" value="BNIP - RELATED"/>
    <property type="match status" value="1"/>
</dbReference>
<dbReference type="InterPro" id="IPR038763">
    <property type="entry name" value="DHH_sf"/>
</dbReference>
<organism evidence="2 3">
    <name type="scientific">Handroanthus impetiginosus</name>
    <dbReference type="NCBI Taxonomy" id="429701"/>
    <lineage>
        <taxon>Eukaryota</taxon>
        <taxon>Viridiplantae</taxon>
        <taxon>Streptophyta</taxon>
        <taxon>Embryophyta</taxon>
        <taxon>Tracheophyta</taxon>
        <taxon>Spermatophyta</taxon>
        <taxon>Magnoliopsida</taxon>
        <taxon>eudicotyledons</taxon>
        <taxon>Gunneridae</taxon>
        <taxon>Pentapetalae</taxon>
        <taxon>asterids</taxon>
        <taxon>lamiids</taxon>
        <taxon>Lamiales</taxon>
        <taxon>Bignoniaceae</taxon>
        <taxon>Crescentiina</taxon>
        <taxon>Tabebuia alliance</taxon>
        <taxon>Handroanthus</taxon>
    </lineage>
</organism>
<feature type="region of interest" description="Disordered" evidence="1">
    <location>
        <begin position="192"/>
        <end position="264"/>
    </location>
</feature>
<gene>
    <name evidence="2" type="ORF">CDL12_00875</name>
</gene>
<comment type="caution">
    <text evidence="2">The sequence shown here is derived from an EMBL/GenBank/DDBJ whole genome shotgun (WGS) entry which is preliminary data.</text>
</comment>
<evidence type="ECO:0000256" key="1">
    <source>
        <dbReference type="SAM" id="MobiDB-lite"/>
    </source>
</evidence>
<dbReference type="GO" id="GO:0004309">
    <property type="term" value="F:exopolyphosphatase activity"/>
    <property type="evidence" value="ECO:0007669"/>
    <property type="project" value="TreeGrafter"/>
</dbReference>
<dbReference type="AlphaFoldDB" id="A0A2G9I9C4"/>
<dbReference type="EC" id="3.6.1.1" evidence="2"/>
<feature type="compositionally biased region" description="Basic and acidic residues" evidence="1">
    <location>
        <begin position="218"/>
        <end position="231"/>
    </location>
</feature>